<proteinExistence type="predicted"/>
<gene>
    <name evidence="1" type="ORF">DFR43_108103</name>
</gene>
<protein>
    <submittedName>
        <fullName evidence="1">Uncharacterized protein</fullName>
    </submittedName>
</protein>
<reference evidence="1 2" key="1">
    <citation type="submission" date="2019-03" db="EMBL/GenBank/DDBJ databases">
        <title>Genomic Encyclopedia of Type Strains, Phase IV (KMG-IV): sequencing the most valuable type-strain genomes for metagenomic binning, comparative biology and taxonomic classification.</title>
        <authorList>
            <person name="Goeker M."/>
        </authorList>
    </citation>
    <scope>NUCLEOTIDE SEQUENCE [LARGE SCALE GENOMIC DNA]</scope>
    <source>
        <strain evidence="1 2">DSM 19605</strain>
    </source>
</reference>
<dbReference type="AlphaFoldDB" id="A0A4R6UDJ2"/>
<comment type="caution">
    <text evidence="1">The sequence shown here is derived from an EMBL/GenBank/DDBJ whole genome shotgun (WGS) entry which is preliminary data.</text>
</comment>
<organism evidence="1 2">
    <name type="scientific">Tepidicella xavieri</name>
    <dbReference type="NCBI Taxonomy" id="360241"/>
    <lineage>
        <taxon>Bacteria</taxon>
        <taxon>Pseudomonadati</taxon>
        <taxon>Pseudomonadota</taxon>
        <taxon>Betaproteobacteria</taxon>
        <taxon>Burkholderiales</taxon>
        <taxon>Tepidicella</taxon>
    </lineage>
</organism>
<accession>A0A4R6UDJ2</accession>
<keyword evidence="2" id="KW-1185">Reference proteome</keyword>
<dbReference type="RefSeq" id="WP_133597554.1">
    <property type="nucleotide sequence ID" value="NZ_SNYL01000008.1"/>
</dbReference>
<evidence type="ECO:0000313" key="2">
    <source>
        <dbReference type="Proteomes" id="UP000295510"/>
    </source>
</evidence>
<sequence>MTKRKLPEWAADALDAYRPVNPSHGLPPNADRLGSWEALRDRLSCRWLELDADCWRVGANGDTIRGQILESAIECALDYVRGKTPARAVAALRQLDELNEAIGRTAAQLAELVSIHRQIRESEGVDDWPHDAPDPLDLWSWVGELNADDLEVARLARLVFTINRPLPGLEDLLQAIADRHPAPANRLWSADRREVFSRKTVGWAPIARRLMATLERRGHWLGVNLLDALTPEQMASLLCVTLDAPAEAFSADAVKALKTRYKRRT</sequence>
<dbReference type="EMBL" id="SNYL01000008">
    <property type="protein sequence ID" value="TDQ43159.1"/>
    <property type="molecule type" value="Genomic_DNA"/>
</dbReference>
<name>A0A4R6UDJ2_9BURK</name>
<dbReference type="Proteomes" id="UP000295510">
    <property type="component" value="Unassembled WGS sequence"/>
</dbReference>
<evidence type="ECO:0000313" key="1">
    <source>
        <dbReference type="EMBL" id="TDQ43159.1"/>
    </source>
</evidence>